<evidence type="ECO:0000313" key="5">
    <source>
        <dbReference type="Proteomes" id="UP000468735"/>
    </source>
</evidence>
<feature type="region of interest" description="Disordered" evidence="1">
    <location>
        <begin position="22"/>
        <end position="56"/>
    </location>
</feature>
<dbReference type="PROSITE" id="PS51352">
    <property type="entry name" value="THIOREDOXIN_2"/>
    <property type="match status" value="1"/>
</dbReference>
<evidence type="ECO:0000256" key="2">
    <source>
        <dbReference type="SAM" id="SignalP"/>
    </source>
</evidence>
<keyword evidence="5" id="KW-1185">Reference proteome</keyword>
<name>A0A6H9Y7F9_9ACTN</name>
<accession>A0A6H9Y7F9</accession>
<dbReference type="Gene3D" id="3.40.30.10">
    <property type="entry name" value="Glutaredoxin"/>
    <property type="match status" value="1"/>
</dbReference>
<dbReference type="InterPro" id="IPR000866">
    <property type="entry name" value="AhpC/TSA"/>
</dbReference>
<feature type="signal peptide" evidence="2">
    <location>
        <begin position="1"/>
        <end position="15"/>
    </location>
</feature>
<feature type="compositionally biased region" description="Low complexity" evidence="1">
    <location>
        <begin position="28"/>
        <end position="52"/>
    </location>
</feature>
<gene>
    <name evidence="4" type="ORF">F8566_46990</name>
</gene>
<dbReference type="InterPro" id="IPR050553">
    <property type="entry name" value="Thioredoxin_ResA/DsbE_sf"/>
</dbReference>
<dbReference type="InterPro" id="IPR013766">
    <property type="entry name" value="Thioredoxin_domain"/>
</dbReference>
<dbReference type="OrthoDB" id="9790194at2"/>
<sequence length="193" mass="20266">MRKLTLLLAATLALAACGGSDDDAPKGAATVQPTPSAASSSAAAPGSGTPSGRLRSMPEQLKFEGTTLDGKPFTGSNLAEQPVVFWFWAPWCPKCQSEGPAVAKVAERYKGRVSFVGIAGLDKSKDQMQKFVTRTGTGGITQLDDRGGDLYKHFKVTSQSSFLFMKRDGSADRASGPLGEDELEKHVKALAGG</sequence>
<dbReference type="PANTHER" id="PTHR42852:SF17">
    <property type="entry name" value="THIOREDOXIN-LIKE PROTEIN HI_1115"/>
    <property type="match status" value="1"/>
</dbReference>
<comment type="caution">
    <text evidence="4">The sequence shown here is derived from an EMBL/GenBank/DDBJ whole genome shotgun (WGS) entry which is preliminary data.</text>
</comment>
<feature type="domain" description="Thioredoxin" evidence="3">
    <location>
        <begin position="54"/>
        <end position="192"/>
    </location>
</feature>
<dbReference type="SUPFAM" id="SSF52833">
    <property type="entry name" value="Thioredoxin-like"/>
    <property type="match status" value="1"/>
</dbReference>
<organism evidence="4 5">
    <name type="scientific">Actinomadura rudentiformis</name>
    <dbReference type="NCBI Taxonomy" id="359158"/>
    <lineage>
        <taxon>Bacteria</taxon>
        <taxon>Bacillati</taxon>
        <taxon>Actinomycetota</taxon>
        <taxon>Actinomycetes</taxon>
        <taxon>Streptosporangiales</taxon>
        <taxon>Thermomonosporaceae</taxon>
        <taxon>Actinomadura</taxon>
    </lineage>
</organism>
<dbReference type="RefSeq" id="WP_151570496.1">
    <property type="nucleotide sequence ID" value="NZ_WBMT01000033.1"/>
</dbReference>
<keyword evidence="2" id="KW-0732">Signal</keyword>
<dbReference type="EMBL" id="WBMT01000033">
    <property type="protein sequence ID" value="KAB2339816.1"/>
    <property type="molecule type" value="Genomic_DNA"/>
</dbReference>
<evidence type="ECO:0000259" key="3">
    <source>
        <dbReference type="PROSITE" id="PS51352"/>
    </source>
</evidence>
<dbReference type="Proteomes" id="UP000468735">
    <property type="component" value="Unassembled WGS sequence"/>
</dbReference>
<dbReference type="InterPro" id="IPR036249">
    <property type="entry name" value="Thioredoxin-like_sf"/>
</dbReference>
<dbReference type="GO" id="GO:0016491">
    <property type="term" value="F:oxidoreductase activity"/>
    <property type="evidence" value="ECO:0007669"/>
    <property type="project" value="InterPro"/>
</dbReference>
<dbReference type="PROSITE" id="PS51257">
    <property type="entry name" value="PROKAR_LIPOPROTEIN"/>
    <property type="match status" value="1"/>
</dbReference>
<dbReference type="PANTHER" id="PTHR42852">
    <property type="entry name" value="THIOL:DISULFIDE INTERCHANGE PROTEIN DSBE"/>
    <property type="match status" value="1"/>
</dbReference>
<evidence type="ECO:0000256" key="1">
    <source>
        <dbReference type="SAM" id="MobiDB-lite"/>
    </source>
</evidence>
<protein>
    <submittedName>
        <fullName evidence="4">Redoxin domain-containing protein</fullName>
    </submittedName>
</protein>
<evidence type="ECO:0000313" key="4">
    <source>
        <dbReference type="EMBL" id="KAB2339816.1"/>
    </source>
</evidence>
<dbReference type="GO" id="GO:0016209">
    <property type="term" value="F:antioxidant activity"/>
    <property type="evidence" value="ECO:0007669"/>
    <property type="project" value="InterPro"/>
</dbReference>
<dbReference type="AlphaFoldDB" id="A0A6H9Y7F9"/>
<reference evidence="4 5" key="1">
    <citation type="submission" date="2019-09" db="EMBL/GenBank/DDBJ databases">
        <title>Actinomadura physcomitrii sp. nov., a novel actinomycete isolated from moss [Physcomitrium sphaericum (Ludw) Fuernr].</title>
        <authorList>
            <person name="Zhuang X."/>
            <person name="Liu C."/>
        </authorList>
    </citation>
    <scope>NUCLEOTIDE SEQUENCE [LARGE SCALE GENOMIC DNA]</scope>
    <source>
        <strain evidence="4 5">HMC1</strain>
    </source>
</reference>
<feature type="chain" id="PRO_5026078187" evidence="2">
    <location>
        <begin position="16"/>
        <end position="193"/>
    </location>
</feature>
<dbReference type="Pfam" id="PF00578">
    <property type="entry name" value="AhpC-TSA"/>
    <property type="match status" value="1"/>
</dbReference>
<proteinExistence type="predicted"/>